<dbReference type="Proteomes" id="UP000831775">
    <property type="component" value="Chromosome"/>
</dbReference>
<accession>A0ABY4FT96</accession>
<sequence>MKSRLVAGVLALSVLAVPLSGCAHRMSDEDVDTVREMACSLQNSYATSASFAIDELNPGKFWALGPKIIDFSETLAVSGRMGDVATAYADFAGMFPEQLDPSLGVTEADVETFNGHIEAIATACEGNADYEAPLQLEYPTDPEDQGYLQRLEP</sequence>
<name>A0ABY4FT96_9MICO</name>
<evidence type="ECO:0008006" key="4">
    <source>
        <dbReference type="Google" id="ProtNLM"/>
    </source>
</evidence>
<keyword evidence="1" id="KW-0732">Signal</keyword>
<keyword evidence="3" id="KW-1185">Reference proteome</keyword>
<evidence type="ECO:0000313" key="3">
    <source>
        <dbReference type="Proteomes" id="UP000831775"/>
    </source>
</evidence>
<reference evidence="2 3" key="1">
    <citation type="submission" date="2022-04" db="EMBL/GenBank/DDBJ databases">
        <title>Leucobacter sp. isolated from rhizosphere of onion.</title>
        <authorList>
            <person name="Won M."/>
            <person name="Lee C.-M."/>
            <person name="Woen H.-Y."/>
            <person name="Kwon S.-W."/>
        </authorList>
    </citation>
    <scope>NUCLEOTIDE SEQUENCE [LARGE SCALE GENOMIC DNA]</scope>
    <source>
        <strain evidence="2 3">H25R-14</strain>
    </source>
</reference>
<organism evidence="2 3">
    <name type="scientific">Leucobacter rhizosphaerae</name>
    <dbReference type="NCBI Taxonomy" id="2932245"/>
    <lineage>
        <taxon>Bacteria</taxon>
        <taxon>Bacillati</taxon>
        <taxon>Actinomycetota</taxon>
        <taxon>Actinomycetes</taxon>
        <taxon>Micrococcales</taxon>
        <taxon>Microbacteriaceae</taxon>
        <taxon>Leucobacter</taxon>
    </lineage>
</organism>
<evidence type="ECO:0000313" key="2">
    <source>
        <dbReference type="EMBL" id="UOQ59394.1"/>
    </source>
</evidence>
<dbReference type="RefSeq" id="WP_244684380.1">
    <property type="nucleotide sequence ID" value="NZ_CP095043.1"/>
</dbReference>
<gene>
    <name evidence="2" type="ORF">MUN76_10040</name>
</gene>
<dbReference type="EMBL" id="CP095043">
    <property type="protein sequence ID" value="UOQ59394.1"/>
    <property type="molecule type" value="Genomic_DNA"/>
</dbReference>
<feature type="chain" id="PRO_5045228286" description="Lipoprotein" evidence="1">
    <location>
        <begin position="24"/>
        <end position="153"/>
    </location>
</feature>
<feature type="signal peptide" evidence="1">
    <location>
        <begin position="1"/>
        <end position="23"/>
    </location>
</feature>
<evidence type="ECO:0000256" key="1">
    <source>
        <dbReference type="SAM" id="SignalP"/>
    </source>
</evidence>
<proteinExistence type="predicted"/>
<protein>
    <recommendedName>
        <fullName evidence="4">Lipoprotein</fullName>
    </recommendedName>
</protein>